<protein>
    <recommendedName>
        <fullName evidence="1">Tagaturonate/fructuronate epimerase</fullName>
        <shortName evidence="1">D-TagA/D-FruA epimerase</shortName>
        <ecNumber evidence="1">5.1.2.7</ecNumber>
    </recommendedName>
</protein>
<evidence type="ECO:0000313" key="3">
    <source>
        <dbReference type="Proteomes" id="UP000273326"/>
    </source>
</evidence>
<dbReference type="AlphaFoldDB" id="A0A3Q9BKE2"/>
<comment type="function">
    <text evidence="1">Catalyzes the epimerization of D-tagaturonate (D-TagA) to D-fructuronate (D-FruA).</text>
</comment>
<name>A0A3Q9BKE2_9LACT</name>
<reference evidence="3" key="1">
    <citation type="submission" date="2018-12" db="EMBL/GenBank/DDBJ databases">
        <title>Complete genome sequencing of Jeotgalibaca sp. H21T32.</title>
        <authorList>
            <person name="Bae J.-W."/>
            <person name="Lee S.-Y."/>
        </authorList>
    </citation>
    <scope>NUCLEOTIDE SEQUENCE [LARGE SCALE GENOMIC DNA]</scope>
    <source>
        <strain evidence="3">H21T32</strain>
    </source>
</reference>
<dbReference type="EMBL" id="CP034465">
    <property type="protein sequence ID" value="AZP04475.1"/>
    <property type="molecule type" value="Genomic_DNA"/>
</dbReference>
<dbReference type="OrthoDB" id="9797992at2"/>
<feature type="binding site" evidence="1">
    <location>
        <position position="318"/>
    </location>
    <ligand>
        <name>a divalent metal cation</name>
        <dbReference type="ChEBI" id="CHEBI:60240"/>
    </ligand>
</feature>
<comment type="similarity">
    <text evidence="1">Belongs to the UxaE family.</text>
</comment>
<feature type="binding site" evidence="1">
    <location>
        <position position="168"/>
    </location>
    <ligand>
        <name>a divalent metal cation</name>
        <dbReference type="ChEBI" id="CHEBI:60240"/>
    </ligand>
</feature>
<dbReference type="Proteomes" id="UP000273326">
    <property type="component" value="Chromosome"/>
</dbReference>
<feature type="binding site" evidence="1">
    <location>
        <position position="350"/>
    </location>
    <ligand>
        <name>a divalent metal cation</name>
        <dbReference type="ChEBI" id="CHEBI:60240"/>
    </ligand>
</feature>
<evidence type="ECO:0000313" key="2">
    <source>
        <dbReference type="EMBL" id="AZP04475.1"/>
    </source>
</evidence>
<sequence>MHETQTVTNPLLNEKYLVSGGYKVYPKSYTKNDKTSFVMFKKDAEKYLFVKGSGPLFDELEGETLSEDTKIAPANHANRLVLNRYFDYTNPRAFGNKITTMGVGDRLGLASPGHIDIMRQYQVKPILAQQSIRELSLMERSIYDVLDAASYAVIQEGYTGGFGADGDHLKLEEDIKLALDAGMSMLTLDCSDYIRNEVPEMSVEEQEAEYNKLPEELRKHYEKAYLDKTFEAAGMSITFDREELIYNVLLYSDALNYMVHIYNEYIKKADREIDFEVSIDETATVTKPESHFFVAQELINEGVKVNSLAPRFIGEFQKGVDYMGNLEEFEIDLAKHANIAKYFDYKLSIHSGSDKFSAFPIVAKHTDGLFHLKTAGTNWLEAVRVLANHNPKLFREMHKYAFDHFPEAQAYYHITPDLDSIKALDEVSDEELPEYMNDRNARQVWHVTYGVLLTAVDEEGNRLFKPDFFANMDEFEEEYRESLVGHIGKHLETLQIPKV</sequence>
<dbReference type="GO" id="GO:0046872">
    <property type="term" value="F:metal ion binding"/>
    <property type="evidence" value="ECO:0007669"/>
    <property type="project" value="UniProtKB-UniRule"/>
</dbReference>
<keyword evidence="1" id="KW-0413">Isomerase</keyword>
<organism evidence="2 3">
    <name type="scientific">Jeotgalibaca ciconiae</name>
    <dbReference type="NCBI Taxonomy" id="2496265"/>
    <lineage>
        <taxon>Bacteria</taxon>
        <taxon>Bacillati</taxon>
        <taxon>Bacillota</taxon>
        <taxon>Bacilli</taxon>
        <taxon>Lactobacillales</taxon>
        <taxon>Carnobacteriaceae</taxon>
        <taxon>Jeotgalibaca</taxon>
    </lineage>
</organism>
<comment type="catalytic activity">
    <reaction evidence="1">
        <text>keto-D-tagaturonate = keto-D-fructuronate</text>
        <dbReference type="Rhea" id="RHEA:51656"/>
        <dbReference type="ChEBI" id="CHEBI:17886"/>
        <dbReference type="ChEBI" id="CHEBI:59881"/>
        <dbReference type="EC" id="5.1.2.7"/>
    </reaction>
</comment>
<comment type="cofactor">
    <cofactor evidence="1">
        <name>a divalent metal cation</name>
        <dbReference type="ChEBI" id="CHEBI:60240"/>
    </cofactor>
</comment>
<dbReference type="EC" id="5.1.2.7" evidence="1"/>
<accession>A0A3Q9BKE2</accession>
<feature type="active site" description="Proton donor" evidence="1">
    <location>
        <position position="276"/>
    </location>
</feature>
<dbReference type="KEGG" id="jeh:EJN90_07430"/>
<dbReference type="GO" id="GO:0016856">
    <property type="term" value="F:racemase and epimerase activity, acting on hydroxy acids and derivatives"/>
    <property type="evidence" value="ECO:0007669"/>
    <property type="project" value="UniProtKB-UniRule"/>
</dbReference>
<keyword evidence="1" id="KW-0479">Metal-binding</keyword>
<dbReference type="RefSeq" id="WP_126109929.1">
    <property type="nucleotide sequence ID" value="NZ_CP034465.1"/>
</dbReference>
<keyword evidence="3" id="KW-1185">Reference proteome</keyword>
<proteinExistence type="inferred from homology"/>
<gene>
    <name evidence="1" type="primary">uxaE</name>
    <name evidence="2" type="ORF">EJN90_07430</name>
</gene>
<dbReference type="InterPro" id="IPR032586">
    <property type="entry name" value="UxaE"/>
</dbReference>
<evidence type="ECO:0000256" key="1">
    <source>
        <dbReference type="HAMAP-Rule" id="MF_02243"/>
    </source>
</evidence>
<dbReference type="HAMAP" id="MF_02243">
    <property type="entry name" value="UxaE"/>
    <property type="match status" value="1"/>
</dbReference>
<feature type="active site" description="Proton acceptor" evidence="1">
    <location>
        <position position="167"/>
    </location>
</feature>
<dbReference type="Pfam" id="PF16257">
    <property type="entry name" value="UxaE"/>
    <property type="match status" value="1"/>
</dbReference>